<evidence type="ECO:0000256" key="10">
    <source>
        <dbReference type="PIRNR" id="PIRNR006268"/>
    </source>
</evidence>
<comment type="caution">
    <text evidence="12">The sequence shown here is derived from an EMBL/GenBank/DDBJ whole genome shotgun (WGS) entry which is preliminary data.</text>
</comment>
<dbReference type="PANTHER" id="PTHR30040:SF2">
    <property type="entry name" value="FAD:PROTEIN FMN TRANSFERASE"/>
    <property type="match status" value="1"/>
</dbReference>
<keyword evidence="7 10" id="KW-0460">Magnesium</keyword>
<dbReference type="EMBL" id="JAGXTP010000001">
    <property type="protein sequence ID" value="MBS3848523.1"/>
    <property type="molecule type" value="Genomic_DNA"/>
</dbReference>
<dbReference type="SUPFAM" id="SSF143631">
    <property type="entry name" value="ApbE-like"/>
    <property type="match status" value="1"/>
</dbReference>
<comment type="cofactor">
    <cofactor evidence="11">
        <name>Mg(2+)</name>
        <dbReference type="ChEBI" id="CHEBI:18420"/>
    </cofactor>
    <cofactor evidence="11">
        <name>Mn(2+)</name>
        <dbReference type="ChEBI" id="CHEBI:29035"/>
    </cofactor>
    <text evidence="11">Magnesium. Can also use manganese.</text>
</comment>
<evidence type="ECO:0000313" key="13">
    <source>
        <dbReference type="Proteomes" id="UP000678281"/>
    </source>
</evidence>
<dbReference type="InterPro" id="IPR003374">
    <property type="entry name" value="ApbE-like_sf"/>
</dbReference>
<keyword evidence="6 10" id="KW-0274">FAD</keyword>
<comment type="catalytic activity">
    <reaction evidence="9 10">
        <text>L-threonyl-[protein] + FAD = FMN-L-threonyl-[protein] + AMP + H(+)</text>
        <dbReference type="Rhea" id="RHEA:36847"/>
        <dbReference type="Rhea" id="RHEA-COMP:11060"/>
        <dbReference type="Rhea" id="RHEA-COMP:11061"/>
        <dbReference type="ChEBI" id="CHEBI:15378"/>
        <dbReference type="ChEBI" id="CHEBI:30013"/>
        <dbReference type="ChEBI" id="CHEBI:57692"/>
        <dbReference type="ChEBI" id="CHEBI:74257"/>
        <dbReference type="ChEBI" id="CHEBI:456215"/>
        <dbReference type="EC" id="2.7.1.180"/>
    </reaction>
</comment>
<sequence>MNAATATQPRVALNGPAMGTRWSAIAYPPSGIEPAALQAALAAACDLVDTQMSTWKPRSDLMRLNAAPVGHWHAIPDALANVLALGEGVRQQSAGRFDMAVLDATNAWGFGPSGETGAQTRIGNPRFKSQLELDMRGLRARRLAPVSFDLSGIAKGFAVDLMARCMEDHGVANYLVSIDGELQAGGYRGDGQPWSIALEAPVADKREIVSRILLHNGSLATSGNYRHRRLVAGRWLSHTMDPGKGQPVENGLLSVTVRAPDCVLADAWATALMVAGETDAPRLCAANGLDAILITASADGFATQGLGAFAPASRESASI</sequence>
<keyword evidence="4 10" id="KW-0808">Transferase</keyword>
<feature type="binding site" evidence="11">
    <location>
        <position position="270"/>
    </location>
    <ligand>
        <name>Mg(2+)</name>
        <dbReference type="ChEBI" id="CHEBI:18420"/>
    </ligand>
</feature>
<keyword evidence="3 10" id="KW-0285">Flavoprotein</keyword>
<evidence type="ECO:0000256" key="8">
    <source>
        <dbReference type="ARBA" id="ARBA00031306"/>
    </source>
</evidence>
<organism evidence="12 13">
    <name type="scientific">Devosia litorisediminis</name>
    <dbReference type="NCBI Taxonomy" id="2829817"/>
    <lineage>
        <taxon>Bacteria</taxon>
        <taxon>Pseudomonadati</taxon>
        <taxon>Pseudomonadota</taxon>
        <taxon>Alphaproteobacteria</taxon>
        <taxon>Hyphomicrobiales</taxon>
        <taxon>Devosiaceae</taxon>
        <taxon>Devosia</taxon>
    </lineage>
</organism>
<dbReference type="PANTHER" id="PTHR30040">
    <property type="entry name" value="THIAMINE BIOSYNTHESIS LIPOPROTEIN APBE"/>
    <property type="match status" value="1"/>
</dbReference>
<dbReference type="Gene3D" id="3.10.520.10">
    <property type="entry name" value="ApbE-like domains"/>
    <property type="match status" value="1"/>
</dbReference>
<dbReference type="InterPro" id="IPR024932">
    <property type="entry name" value="ApbE"/>
</dbReference>
<reference evidence="12" key="1">
    <citation type="submission" date="2021-04" db="EMBL/GenBank/DDBJ databases">
        <title>Devosia litorisediminis sp. nov., isolated from a sand dune.</title>
        <authorList>
            <person name="Park S."/>
            <person name="Yoon J.-H."/>
        </authorList>
    </citation>
    <scope>NUCLEOTIDE SEQUENCE</scope>
    <source>
        <strain evidence="12">BSSL-BM10</strain>
    </source>
</reference>
<dbReference type="EC" id="2.7.1.180" evidence="1 10"/>
<evidence type="ECO:0000256" key="6">
    <source>
        <dbReference type="ARBA" id="ARBA00022827"/>
    </source>
</evidence>
<evidence type="ECO:0000256" key="1">
    <source>
        <dbReference type="ARBA" id="ARBA00011955"/>
    </source>
</evidence>
<evidence type="ECO:0000256" key="3">
    <source>
        <dbReference type="ARBA" id="ARBA00022630"/>
    </source>
</evidence>
<gene>
    <name evidence="12" type="ORF">KD146_07390</name>
</gene>
<dbReference type="Proteomes" id="UP000678281">
    <property type="component" value="Unassembled WGS sequence"/>
</dbReference>
<keyword evidence="13" id="KW-1185">Reference proteome</keyword>
<comment type="similarity">
    <text evidence="10">Belongs to the ApbE family.</text>
</comment>
<evidence type="ECO:0000256" key="9">
    <source>
        <dbReference type="ARBA" id="ARBA00048540"/>
    </source>
</evidence>
<proteinExistence type="inferred from homology"/>
<evidence type="ECO:0000256" key="7">
    <source>
        <dbReference type="ARBA" id="ARBA00022842"/>
    </source>
</evidence>
<evidence type="ECO:0000256" key="5">
    <source>
        <dbReference type="ARBA" id="ARBA00022723"/>
    </source>
</evidence>
<feature type="binding site" evidence="11">
    <location>
        <position position="266"/>
    </location>
    <ligand>
        <name>Mg(2+)</name>
        <dbReference type="ChEBI" id="CHEBI:18420"/>
    </ligand>
</feature>
<evidence type="ECO:0000256" key="11">
    <source>
        <dbReference type="PIRSR" id="PIRSR006268-2"/>
    </source>
</evidence>
<name>A0A942E5E4_9HYPH</name>
<evidence type="ECO:0000256" key="4">
    <source>
        <dbReference type="ARBA" id="ARBA00022679"/>
    </source>
</evidence>
<evidence type="ECO:0000256" key="2">
    <source>
        <dbReference type="ARBA" id="ARBA00016337"/>
    </source>
</evidence>
<dbReference type="Pfam" id="PF02424">
    <property type="entry name" value="ApbE"/>
    <property type="match status" value="1"/>
</dbReference>
<feature type="binding site" evidence="11">
    <location>
        <position position="152"/>
    </location>
    <ligand>
        <name>Mg(2+)</name>
        <dbReference type="ChEBI" id="CHEBI:18420"/>
    </ligand>
</feature>
<keyword evidence="5 10" id="KW-0479">Metal-binding</keyword>
<dbReference type="PIRSF" id="PIRSF006268">
    <property type="entry name" value="ApbE"/>
    <property type="match status" value="1"/>
</dbReference>
<protein>
    <recommendedName>
        <fullName evidence="2 10">FAD:protein FMN transferase</fullName>
        <ecNumber evidence="1 10">2.7.1.180</ecNumber>
    </recommendedName>
    <alternativeName>
        <fullName evidence="8 10">Flavin transferase</fullName>
    </alternativeName>
</protein>
<dbReference type="GO" id="GO:0016740">
    <property type="term" value="F:transferase activity"/>
    <property type="evidence" value="ECO:0007669"/>
    <property type="project" value="UniProtKB-UniRule"/>
</dbReference>
<evidence type="ECO:0000313" key="12">
    <source>
        <dbReference type="EMBL" id="MBS3848523.1"/>
    </source>
</evidence>
<dbReference type="GO" id="GO:0046872">
    <property type="term" value="F:metal ion binding"/>
    <property type="evidence" value="ECO:0007669"/>
    <property type="project" value="UniProtKB-UniRule"/>
</dbReference>
<accession>A0A942E5E4</accession>
<dbReference type="AlphaFoldDB" id="A0A942E5E4"/>